<feature type="domain" description="VWFA" evidence="2">
    <location>
        <begin position="43"/>
        <end position="159"/>
    </location>
</feature>
<dbReference type="AlphaFoldDB" id="A0P6B9"/>
<sequence length="317" mass="35978">MIKIYTKLRQDTNLLLLFLTFLCLSLALINPSIPVTRNIFNYIFIVDISQSMNTKDMTVGLEKVSRIDYTKATLRKVLGRLPCESKVSIGMFAGVSVAATYTPIEVCENFSAINSTIDNLDWRSTWSGNTRIRESMVNLARLIRSFPESAQVIYFTDGEEAPKLHVFNTRDLTQFQGGNDWLLAGVGTFEGTAIPKYDNKNQLIGYWSNESFALQPGMAQISQGNIGARNDYVASGASDRYLSRLDEKYLIDLSKEIKGRYVRATDEQAVLDAMGKQKPAWRDQSQLPLRHILILFALVIFLIRFISLNKIQRFFKK</sequence>
<dbReference type="Pfam" id="PF13519">
    <property type="entry name" value="VWA_2"/>
    <property type="match status" value="1"/>
</dbReference>
<dbReference type="InterPro" id="IPR002035">
    <property type="entry name" value="VWF_A"/>
</dbReference>
<dbReference type="Gene3D" id="3.40.50.410">
    <property type="entry name" value="von Willebrand factor, type A domain"/>
    <property type="match status" value="1"/>
</dbReference>
<protein>
    <submittedName>
        <fullName evidence="3">MxaL protein, putative</fullName>
    </submittedName>
</protein>
<gene>
    <name evidence="3" type="ORF">MB2181_03360</name>
</gene>
<dbReference type="Proteomes" id="UP000054262">
    <property type="component" value="Unassembled WGS sequence"/>
</dbReference>
<dbReference type="OrthoDB" id="8532766at2"/>
<organism evidence="3 4">
    <name type="scientific">Methylophilales bacterium HTCC2181</name>
    <dbReference type="NCBI Taxonomy" id="383631"/>
    <lineage>
        <taxon>Bacteria</taxon>
        <taxon>Pseudomonadati</taxon>
        <taxon>Pseudomonadota</taxon>
        <taxon>Betaproteobacteria</taxon>
        <taxon>Nitrosomonadales</taxon>
        <taxon>OM43 clade</taxon>
    </lineage>
</organism>
<evidence type="ECO:0000259" key="2">
    <source>
        <dbReference type="Pfam" id="PF13519"/>
    </source>
</evidence>
<dbReference type="SUPFAM" id="SSF53300">
    <property type="entry name" value="vWA-like"/>
    <property type="match status" value="1"/>
</dbReference>
<accession>A0P6B9</accession>
<name>A0P6B9_9PROT</name>
<proteinExistence type="predicted"/>
<evidence type="ECO:0000256" key="1">
    <source>
        <dbReference type="SAM" id="Phobius"/>
    </source>
</evidence>
<keyword evidence="1" id="KW-1133">Transmembrane helix</keyword>
<keyword evidence="4" id="KW-1185">Reference proteome</keyword>
<keyword evidence="1" id="KW-0472">Membrane</keyword>
<evidence type="ECO:0000313" key="4">
    <source>
        <dbReference type="Proteomes" id="UP000054262"/>
    </source>
</evidence>
<comment type="caution">
    <text evidence="3">The sequence shown here is derived from an EMBL/GenBank/DDBJ whole genome shotgun (WGS) entry which is preliminary data.</text>
</comment>
<keyword evidence="1" id="KW-0812">Transmembrane</keyword>
<dbReference type="CDD" id="cd00198">
    <property type="entry name" value="vWFA"/>
    <property type="match status" value="1"/>
</dbReference>
<reference evidence="3 4" key="1">
    <citation type="submission" date="2006-11" db="EMBL/GenBank/DDBJ databases">
        <authorList>
            <person name="Giovannoni S."/>
            <person name="Vergin K."/>
            <person name="Ferriera S."/>
            <person name="Johnson J."/>
            <person name="Kravitz S."/>
            <person name="Beeson K."/>
            <person name="Sutton G."/>
            <person name="Rogers Y.-H."/>
            <person name="Friedman R."/>
            <person name="Frazier M."/>
            <person name="Venter J.C."/>
        </authorList>
    </citation>
    <scope>NUCLEOTIDE SEQUENCE [LARGE SCALE GENOMIC DNA]</scope>
    <source>
        <strain evidence="3 4">HTCC2181</strain>
    </source>
</reference>
<dbReference type="EMBL" id="AAUX01000001">
    <property type="protein sequence ID" value="EAV47079.1"/>
    <property type="molecule type" value="Genomic_DNA"/>
</dbReference>
<feature type="transmembrane region" description="Helical" evidence="1">
    <location>
        <begin position="287"/>
        <end position="307"/>
    </location>
</feature>
<evidence type="ECO:0000313" key="3">
    <source>
        <dbReference type="EMBL" id="EAV47079.1"/>
    </source>
</evidence>
<dbReference type="InterPro" id="IPR036465">
    <property type="entry name" value="vWFA_dom_sf"/>
</dbReference>